<dbReference type="EMBL" id="JFKA01000011">
    <property type="protein sequence ID" value="OSQ36467.1"/>
    <property type="molecule type" value="Genomic_DNA"/>
</dbReference>
<dbReference type="PROSITE" id="PS51186">
    <property type="entry name" value="GNAT"/>
    <property type="match status" value="1"/>
</dbReference>
<keyword evidence="1 4" id="KW-0808">Transferase</keyword>
<dbReference type="Pfam" id="PF00583">
    <property type="entry name" value="Acetyltransf_1"/>
    <property type="match status" value="1"/>
</dbReference>
<feature type="domain" description="N-acetyltransferase" evidence="3">
    <location>
        <begin position="19"/>
        <end position="175"/>
    </location>
</feature>
<keyword evidence="5" id="KW-1185">Reference proteome</keyword>
<comment type="caution">
    <text evidence="4">The sequence shown here is derived from an EMBL/GenBank/DDBJ whole genome shotgun (WGS) entry which is preliminary data.</text>
</comment>
<dbReference type="Proteomes" id="UP000193391">
    <property type="component" value="Unassembled WGS sequence"/>
</dbReference>
<dbReference type="STRING" id="1293891.TMES_18215"/>
<evidence type="ECO:0000313" key="5">
    <source>
        <dbReference type="Proteomes" id="UP000193391"/>
    </source>
</evidence>
<reference evidence="4 5" key="1">
    <citation type="submission" date="2014-03" db="EMBL/GenBank/DDBJ databases">
        <title>The draft genome sequence of Thalassospira mesophila JCM 18969.</title>
        <authorList>
            <person name="Lai Q."/>
            <person name="Shao Z."/>
        </authorList>
    </citation>
    <scope>NUCLEOTIDE SEQUENCE [LARGE SCALE GENOMIC DNA]</scope>
    <source>
        <strain evidence="4 5">JCM 18969</strain>
    </source>
</reference>
<dbReference type="SUPFAM" id="SSF55729">
    <property type="entry name" value="Acyl-CoA N-acyltransferases (Nat)"/>
    <property type="match status" value="1"/>
</dbReference>
<dbReference type="InterPro" id="IPR000182">
    <property type="entry name" value="GNAT_dom"/>
</dbReference>
<dbReference type="CDD" id="cd04301">
    <property type="entry name" value="NAT_SF"/>
    <property type="match status" value="1"/>
</dbReference>
<sequence length="175" mass="19393">MSTCPVTSCTADQMQARMAEFSDLLHACVQDGASISFVHPFALQSAADFWNSKVLPRVIAGHRVVLIAEIEGCLAGSVQLDCDTPPNQPHRAEVAKLLVHPRFRRNGIARALMIALEAEATQRQRRLITLDTRTNDHAEPLYRSLGYQTVGTIPDYAKDPVSDRFDATTVMYKLL</sequence>
<dbReference type="AlphaFoldDB" id="A0A1Y2KZ28"/>
<dbReference type="InterPro" id="IPR050832">
    <property type="entry name" value="Bact_Acetyltransf"/>
</dbReference>
<evidence type="ECO:0000256" key="1">
    <source>
        <dbReference type="ARBA" id="ARBA00022679"/>
    </source>
</evidence>
<evidence type="ECO:0000256" key="2">
    <source>
        <dbReference type="ARBA" id="ARBA00023315"/>
    </source>
</evidence>
<dbReference type="InterPro" id="IPR016181">
    <property type="entry name" value="Acyl_CoA_acyltransferase"/>
</dbReference>
<name>A0A1Y2KZ28_9PROT</name>
<evidence type="ECO:0000313" key="4">
    <source>
        <dbReference type="EMBL" id="OSQ36467.1"/>
    </source>
</evidence>
<gene>
    <name evidence="4" type="ORF">TMES_18215</name>
</gene>
<protein>
    <submittedName>
        <fullName evidence="4">Acetyltransferase</fullName>
    </submittedName>
</protein>
<accession>A0A1Y2KZ28</accession>
<dbReference type="GO" id="GO:0016747">
    <property type="term" value="F:acyltransferase activity, transferring groups other than amino-acyl groups"/>
    <property type="evidence" value="ECO:0007669"/>
    <property type="project" value="InterPro"/>
</dbReference>
<keyword evidence="2" id="KW-0012">Acyltransferase</keyword>
<dbReference type="Gene3D" id="3.40.630.30">
    <property type="match status" value="1"/>
</dbReference>
<dbReference type="PANTHER" id="PTHR43877">
    <property type="entry name" value="AMINOALKYLPHOSPHONATE N-ACETYLTRANSFERASE-RELATED-RELATED"/>
    <property type="match status" value="1"/>
</dbReference>
<proteinExistence type="predicted"/>
<organism evidence="4 5">
    <name type="scientific">Thalassospira mesophila</name>
    <dbReference type="NCBI Taxonomy" id="1293891"/>
    <lineage>
        <taxon>Bacteria</taxon>
        <taxon>Pseudomonadati</taxon>
        <taxon>Pseudomonadota</taxon>
        <taxon>Alphaproteobacteria</taxon>
        <taxon>Rhodospirillales</taxon>
        <taxon>Thalassospiraceae</taxon>
        <taxon>Thalassospira</taxon>
    </lineage>
</organism>
<evidence type="ECO:0000259" key="3">
    <source>
        <dbReference type="PROSITE" id="PS51186"/>
    </source>
</evidence>